<comment type="caution">
    <text evidence="2">The sequence shown here is derived from an EMBL/GenBank/DDBJ whole genome shotgun (WGS) entry which is preliminary data.</text>
</comment>
<evidence type="ECO:0000256" key="1">
    <source>
        <dbReference type="SAM" id="MobiDB-lite"/>
    </source>
</evidence>
<dbReference type="RefSeq" id="WP_043580323.1">
    <property type="nucleotide sequence ID" value="NZ_CP142381.1"/>
</dbReference>
<feature type="region of interest" description="Disordered" evidence="1">
    <location>
        <begin position="302"/>
        <end position="327"/>
    </location>
</feature>
<dbReference type="EMBL" id="JAHDTB010000006">
    <property type="protein sequence ID" value="MBW8287770.1"/>
    <property type="molecule type" value="Genomic_DNA"/>
</dbReference>
<accession>A0ABS7FE60</accession>
<name>A0ABS7FE60_9NEIS</name>
<dbReference type="GeneID" id="89687436"/>
<gene>
    <name evidence="2" type="ORF">KIF53_09045</name>
</gene>
<evidence type="ECO:0000313" key="3">
    <source>
        <dbReference type="Proteomes" id="UP000711178"/>
    </source>
</evidence>
<evidence type="ECO:0000313" key="2">
    <source>
        <dbReference type="EMBL" id="MBW8287770.1"/>
    </source>
</evidence>
<feature type="region of interest" description="Disordered" evidence="1">
    <location>
        <begin position="1"/>
        <end position="44"/>
    </location>
</feature>
<organism evidence="2 3">
    <name type="scientific">Chromobacterium subtsugae</name>
    <dbReference type="NCBI Taxonomy" id="251747"/>
    <lineage>
        <taxon>Bacteria</taxon>
        <taxon>Pseudomonadati</taxon>
        <taxon>Pseudomonadota</taxon>
        <taxon>Betaproteobacteria</taxon>
        <taxon>Neisseriales</taxon>
        <taxon>Chromobacteriaceae</taxon>
        <taxon>Chromobacterium</taxon>
    </lineage>
</organism>
<feature type="compositionally biased region" description="Low complexity" evidence="1">
    <location>
        <begin position="13"/>
        <end position="44"/>
    </location>
</feature>
<keyword evidence="3" id="KW-1185">Reference proteome</keyword>
<dbReference type="Proteomes" id="UP000711178">
    <property type="component" value="Unassembled WGS sequence"/>
</dbReference>
<proteinExistence type="predicted"/>
<reference evidence="2 3" key="1">
    <citation type="submission" date="2021-05" db="EMBL/GenBank/DDBJ databases">
        <title>Draft Whole Genome Sequencing Of Biosensor Chromobacterium violaceum Strain CV026 Reveals A Regulatory RNA In Chromobacterium violaceum Phenotype Regulatory Network.</title>
        <authorList>
            <person name="Hong K.W."/>
            <person name="Chan K.G."/>
            <person name="Chang C.-Y."/>
        </authorList>
    </citation>
    <scope>NUCLEOTIDE SEQUENCE [LARGE SCALE GENOMIC DNA]</scope>
    <source>
        <strain evidence="2 3">ATCC 31532</strain>
    </source>
</reference>
<protein>
    <submittedName>
        <fullName evidence="2">Uncharacterized protein</fullName>
    </submittedName>
</protein>
<sequence length="327" mass="34924">MPGITTISHAGGAQRAASPSTPAAPRAGQPTGLTSSPLPGPTSSRQAVIYAPFAAGDVVTQSLGKNLVREQNGKPLLPLIAQDDQAQVRLQQLQQQQVQDLRGKGSLFPDQIRKLQQQHNLSQDVLRQHIGPAEFDKAMQASATFARQADVLQRMEIRSNEHGAELGRLQPQRDKIYIVGHGGPGMDILAADQQVTQGKATSADVAQQLAAGGLDRAFRDFRATACFSADTREPTSFHPADLGRAAAPALGPRPGFLQLFGKRPVLSQPFAQSLSDELAKQGFKQPEVAGYHGAGVTFSQIGHSSRRLPGAADSRASELKQVFTPRK</sequence>